<name>A0A319DZ38_ASPSB</name>
<gene>
    <name evidence="2" type="ORF">BO78DRAFT_435917</name>
</gene>
<dbReference type="Proteomes" id="UP000248423">
    <property type="component" value="Unassembled WGS sequence"/>
</dbReference>
<dbReference type="SUPFAM" id="SSF51905">
    <property type="entry name" value="FAD/NAD(P)-binding domain"/>
    <property type="match status" value="1"/>
</dbReference>
<evidence type="ECO:0000259" key="1">
    <source>
        <dbReference type="Pfam" id="PF01266"/>
    </source>
</evidence>
<evidence type="ECO:0000313" key="2">
    <source>
        <dbReference type="EMBL" id="PYI01385.1"/>
    </source>
</evidence>
<protein>
    <submittedName>
        <fullName evidence="2">Gamma-glutamylputrescine oxidoreductase</fullName>
    </submittedName>
</protein>
<dbReference type="OrthoDB" id="429143at2759"/>
<dbReference type="InterPro" id="IPR036188">
    <property type="entry name" value="FAD/NAD-bd_sf"/>
</dbReference>
<dbReference type="InterPro" id="IPR006076">
    <property type="entry name" value="FAD-dep_OxRdtase"/>
</dbReference>
<dbReference type="EMBL" id="KZ826416">
    <property type="protein sequence ID" value="PYI01385.1"/>
    <property type="molecule type" value="Genomic_DNA"/>
</dbReference>
<dbReference type="PANTHER" id="PTHR13847">
    <property type="entry name" value="SARCOSINE DEHYDROGENASE-RELATED"/>
    <property type="match status" value="1"/>
</dbReference>
<feature type="domain" description="FAD dependent oxidoreductase" evidence="1">
    <location>
        <begin position="39"/>
        <end position="393"/>
    </location>
</feature>
<dbReference type="AlphaFoldDB" id="A0A319DZ38"/>
<organism evidence="2 3">
    <name type="scientific">Aspergillus sclerotiicarbonarius (strain CBS 121057 / IBT 28362)</name>
    <dbReference type="NCBI Taxonomy" id="1448318"/>
    <lineage>
        <taxon>Eukaryota</taxon>
        <taxon>Fungi</taxon>
        <taxon>Dikarya</taxon>
        <taxon>Ascomycota</taxon>
        <taxon>Pezizomycotina</taxon>
        <taxon>Eurotiomycetes</taxon>
        <taxon>Eurotiomycetidae</taxon>
        <taxon>Eurotiales</taxon>
        <taxon>Aspergillaceae</taxon>
        <taxon>Aspergillus</taxon>
        <taxon>Aspergillus subgen. Circumdati</taxon>
    </lineage>
</organism>
<evidence type="ECO:0000313" key="3">
    <source>
        <dbReference type="Proteomes" id="UP000248423"/>
    </source>
</evidence>
<dbReference type="Pfam" id="PF01266">
    <property type="entry name" value="DAO"/>
    <property type="match status" value="1"/>
</dbReference>
<sequence>MPSSTHSMNTGETEPVWVHHMPYQRYPDFPPLSENIKADVCIIGAGIAGISIAYELVNRGKSVTMIEARHVLSGESGRAGGHLSNALDDGYIKIEKEHGFKGAQAAADSHTWALERVGEICKSIGIDCDYHRLPGYEISPYPRGHPNHRTHVACLREEVELAKRLGLSASFHDDLTVPGWDGRPDQRGGAIFAGQATFHPTKYCIGVLHWLKTQPNFRCFAHTRMTSTDESDVVKIHTHDGHTITAADMVQATCAPLQRLGVVAEMQSMRTYCVAIRVPKDSVKDCLIGAGPYRYAKFTECNHKDDYMVLGGCDHTVGQEKTGGRFAELETWARQRFTNAGSVDYQWSGQIFEPLDYMACIGKEQGQKHTYMVTGDSGNGLTHGALAGKLIADEMGGLDNPWASLYNPDRTLRASTVPRLLQHAVTHYGQCTQPDVKDIEDLEIGSGGSSRKAHWHPWRCIKTRESKRNDLVPSVRI</sequence>
<accession>A0A319DZ38</accession>
<dbReference type="VEuPathDB" id="FungiDB:BO78DRAFT_435917"/>
<reference evidence="2 3" key="1">
    <citation type="submission" date="2018-02" db="EMBL/GenBank/DDBJ databases">
        <title>The genomes of Aspergillus section Nigri reveals drivers in fungal speciation.</title>
        <authorList>
            <consortium name="DOE Joint Genome Institute"/>
            <person name="Vesth T.C."/>
            <person name="Nybo J."/>
            <person name="Theobald S."/>
            <person name="Brandl J."/>
            <person name="Frisvad J.C."/>
            <person name="Nielsen K.F."/>
            <person name="Lyhne E.K."/>
            <person name="Kogle M.E."/>
            <person name="Kuo A."/>
            <person name="Riley R."/>
            <person name="Clum A."/>
            <person name="Nolan M."/>
            <person name="Lipzen A."/>
            <person name="Salamov A."/>
            <person name="Henrissat B."/>
            <person name="Wiebenga A."/>
            <person name="De vries R.P."/>
            <person name="Grigoriev I.V."/>
            <person name="Mortensen U.H."/>
            <person name="Andersen M.R."/>
            <person name="Baker S.E."/>
        </authorList>
    </citation>
    <scope>NUCLEOTIDE SEQUENCE [LARGE SCALE GENOMIC DNA]</scope>
    <source>
        <strain evidence="2 3">CBS 121057</strain>
    </source>
</reference>
<dbReference type="GO" id="GO:0005737">
    <property type="term" value="C:cytoplasm"/>
    <property type="evidence" value="ECO:0007669"/>
    <property type="project" value="TreeGrafter"/>
</dbReference>
<dbReference type="STRING" id="1448318.A0A319DZ38"/>
<dbReference type="PANTHER" id="PTHR13847:SF281">
    <property type="entry name" value="FAD DEPENDENT OXIDOREDUCTASE DOMAIN-CONTAINING PROTEIN"/>
    <property type="match status" value="1"/>
</dbReference>
<dbReference type="Gene3D" id="3.30.9.10">
    <property type="entry name" value="D-Amino Acid Oxidase, subunit A, domain 2"/>
    <property type="match status" value="1"/>
</dbReference>
<keyword evidence="3" id="KW-1185">Reference proteome</keyword>
<dbReference type="Gene3D" id="3.50.50.60">
    <property type="entry name" value="FAD/NAD(P)-binding domain"/>
    <property type="match status" value="1"/>
</dbReference>
<proteinExistence type="predicted"/>